<feature type="transmembrane region" description="Helical" evidence="2">
    <location>
        <begin position="18"/>
        <end position="38"/>
    </location>
</feature>
<evidence type="ECO:0000259" key="3">
    <source>
        <dbReference type="Pfam" id="PF13399"/>
    </source>
</evidence>
<proteinExistence type="predicted"/>
<dbReference type="InterPro" id="IPR027381">
    <property type="entry name" value="LytR/CpsA/Psr_C"/>
</dbReference>
<dbReference type="Pfam" id="PF13399">
    <property type="entry name" value="LytR_C"/>
    <property type="match status" value="1"/>
</dbReference>
<evidence type="ECO:0000313" key="4">
    <source>
        <dbReference type="EMBL" id="MFC5909395.1"/>
    </source>
</evidence>
<name>A0ABW1G3R7_9ACTN</name>
<keyword evidence="2" id="KW-0472">Membrane</keyword>
<dbReference type="Proteomes" id="UP001596174">
    <property type="component" value="Unassembled WGS sequence"/>
</dbReference>
<sequence>MGTRGRGRRRAPARGGPWLGAAAAFLLVAVAVFAYFVVRGDRHSSAAEPASPTPVGSASRACTPTAATTPRATPLPRADAFAAGGKHAAPIDVRVTVLNGSGTFGQAESVLSWLQNDRHFLRASNGGPAAHTQAATSLVYAPVHVDQARTLVAALGLPESALHATGKDRSATGRMVLTLGQDFHGIGKPFAAPVPTASVGTGCGGS</sequence>
<keyword evidence="5" id="KW-1185">Reference proteome</keyword>
<feature type="region of interest" description="Disordered" evidence="1">
    <location>
        <begin position="45"/>
        <end position="75"/>
    </location>
</feature>
<accession>A0ABW1G3R7</accession>
<keyword evidence="2" id="KW-1133">Transmembrane helix</keyword>
<comment type="caution">
    <text evidence="4">The sequence shown here is derived from an EMBL/GenBank/DDBJ whole genome shotgun (WGS) entry which is preliminary data.</text>
</comment>
<dbReference type="RefSeq" id="WP_380585154.1">
    <property type="nucleotide sequence ID" value="NZ_JBHSQJ010000082.1"/>
</dbReference>
<organism evidence="4 5">
    <name type="scientific">Streptacidiphilus monticola</name>
    <dbReference type="NCBI Taxonomy" id="2161674"/>
    <lineage>
        <taxon>Bacteria</taxon>
        <taxon>Bacillati</taxon>
        <taxon>Actinomycetota</taxon>
        <taxon>Actinomycetes</taxon>
        <taxon>Kitasatosporales</taxon>
        <taxon>Streptomycetaceae</taxon>
        <taxon>Streptacidiphilus</taxon>
    </lineage>
</organism>
<dbReference type="EMBL" id="JBHSQJ010000082">
    <property type="protein sequence ID" value="MFC5909395.1"/>
    <property type="molecule type" value="Genomic_DNA"/>
</dbReference>
<feature type="domain" description="LytR/CpsA/Psr regulator C-terminal" evidence="3">
    <location>
        <begin position="92"/>
        <end position="183"/>
    </location>
</feature>
<evidence type="ECO:0000256" key="2">
    <source>
        <dbReference type="SAM" id="Phobius"/>
    </source>
</evidence>
<evidence type="ECO:0000256" key="1">
    <source>
        <dbReference type="SAM" id="MobiDB-lite"/>
    </source>
</evidence>
<feature type="compositionally biased region" description="Low complexity" evidence="1">
    <location>
        <begin position="58"/>
        <end position="75"/>
    </location>
</feature>
<gene>
    <name evidence="4" type="ORF">ACFP3V_19525</name>
</gene>
<reference evidence="5" key="1">
    <citation type="journal article" date="2019" name="Int. J. Syst. Evol. Microbiol.">
        <title>The Global Catalogue of Microorganisms (GCM) 10K type strain sequencing project: providing services to taxonomists for standard genome sequencing and annotation.</title>
        <authorList>
            <consortium name="The Broad Institute Genomics Platform"/>
            <consortium name="The Broad Institute Genome Sequencing Center for Infectious Disease"/>
            <person name="Wu L."/>
            <person name="Ma J."/>
        </authorList>
    </citation>
    <scope>NUCLEOTIDE SEQUENCE [LARGE SCALE GENOMIC DNA]</scope>
    <source>
        <strain evidence="5">JCM 4816</strain>
    </source>
</reference>
<evidence type="ECO:0000313" key="5">
    <source>
        <dbReference type="Proteomes" id="UP001596174"/>
    </source>
</evidence>
<keyword evidence="2" id="KW-0812">Transmembrane</keyword>
<protein>
    <submittedName>
        <fullName evidence="4">LytR C-terminal domain-containing protein</fullName>
    </submittedName>
</protein>